<organism evidence="1 2">
    <name type="scientific">Eumeta variegata</name>
    <name type="common">Bagworm moth</name>
    <name type="synonym">Eumeta japonica</name>
    <dbReference type="NCBI Taxonomy" id="151549"/>
    <lineage>
        <taxon>Eukaryota</taxon>
        <taxon>Metazoa</taxon>
        <taxon>Ecdysozoa</taxon>
        <taxon>Arthropoda</taxon>
        <taxon>Hexapoda</taxon>
        <taxon>Insecta</taxon>
        <taxon>Pterygota</taxon>
        <taxon>Neoptera</taxon>
        <taxon>Endopterygota</taxon>
        <taxon>Lepidoptera</taxon>
        <taxon>Glossata</taxon>
        <taxon>Ditrysia</taxon>
        <taxon>Tineoidea</taxon>
        <taxon>Psychidae</taxon>
        <taxon>Oiketicinae</taxon>
        <taxon>Eumeta</taxon>
    </lineage>
</organism>
<name>A0A4C1VD52_EUMVA</name>
<dbReference type="AlphaFoldDB" id="A0A4C1VD52"/>
<dbReference type="OrthoDB" id="7268531at2759"/>
<keyword evidence="2" id="KW-1185">Reference proteome</keyword>
<comment type="caution">
    <text evidence="1">The sequence shown here is derived from an EMBL/GenBank/DDBJ whole genome shotgun (WGS) entry which is preliminary data.</text>
</comment>
<evidence type="ECO:0000313" key="2">
    <source>
        <dbReference type="Proteomes" id="UP000299102"/>
    </source>
</evidence>
<reference evidence="1 2" key="1">
    <citation type="journal article" date="2019" name="Commun. Biol.">
        <title>The bagworm genome reveals a unique fibroin gene that provides high tensile strength.</title>
        <authorList>
            <person name="Kono N."/>
            <person name="Nakamura H."/>
            <person name="Ohtoshi R."/>
            <person name="Tomita M."/>
            <person name="Numata K."/>
            <person name="Arakawa K."/>
        </authorList>
    </citation>
    <scope>NUCLEOTIDE SEQUENCE [LARGE SCALE GENOMIC DNA]</scope>
</reference>
<evidence type="ECO:0000313" key="1">
    <source>
        <dbReference type="EMBL" id="GBP36212.1"/>
    </source>
</evidence>
<dbReference type="EMBL" id="BGZK01000316">
    <property type="protein sequence ID" value="GBP36212.1"/>
    <property type="molecule type" value="Genomic_DNA"/>
</dbReference>
<dbReference type="Proteomes" id="UP000299102">
    <property type="component" value="Unassembled WGS sequence"/>
</dbReference>
<sequence length="435" mass="51265">MLVHIVNNEEKTVLTNCQLLDILQKEFSIDTASKTDLEIDIYMNILKRFLKTWPRWDEFDKLIKESKMDPTKTVDSILAEECKGLKSYLEQILKLTEGQMAPILDKLEKNKEKQQIQEKEKEKDKEEGEVVMEVACSRAQLNELVYRHPVSDTIFYISEGPRTISLKTFSLTEILNWPNIYVTISLPWLECYRKNSSHFDRVLKNLKLPIANAKVENLSKEIYWKNYQAKKRAVKKVSIVNLFNELSEYIRMQEMKQHLEQKRQEILEVLSQFRHDFVQGPDLIALGAEYQFFLNRYKYIRYLSKEPPNSNSKDRDNIYGATIAKHGIEGNSFDLRLEEIISPAQKFQVTRVKSDYSPNSNPFELTDEDLKYFWDSNNNWLKIECCWCEKTKIAVEEEGVDSWIASKDKEFFRLGIQTVPERWKKVVASDGQYFN</sequence>
<gene>
    <name evidence="1" type="ORF">EVAR_85459_1</name>
</gene>
<proteinExistence type="predicted"/>
<protein>
    <submittedName>
        <fullName evidence="1">Uncharacterized protein</fullName>
    </submittedName>
</protein>
<accession>A0A4C1VD52</accession>